<dbReference type="EMBL" id="ABVL01000029">
    <property type="protein sequence ID" value="EDY16699.1"/>
    <property type="molecule type" value="Genomic_DNA"/>
</dbReference>
<dbReference type="STRING" id="497964.CfE428DRAFT_5812"/>
<organism evidence="1 2">
    <name type="scientific">Chthoniobacter flavus Ellin428</name>
    <dbReference type="NCBI Taxonomy" id="497964"/>
    <lineage>
        <taxon>Bacteria</taxon>
        <taxon>Pseudomonadati</taxon>
        <taxon>Verrucomicrobiota</taxon>
        <taxon>Spartobacteria</taxon>
        <taxon>Chthoniobacterales</taxon>
        <taxon>Chthoniobacteraceae</taxon>
        <taxon>Chthoniobacter</taxon>
    </lineage>
</organism>
<name>B4DA72_9BACT</name>
<dbReference type="InParanoid" id="B4DA72"/>
<evidence type="ECO:0000313" key="2">
    <source>
        <dbReference type="Proteomes" id="UP000005824"/>
    </source>
</evidence>
<proteinExistence type="predicted"/>
<dbReference type="AlphaFoldDB" id="B4DA72"/>
<keyword evidence="2" id="KW-1185">Reference proteome</keyword>
<protein>
    <submittedName>
        <fullName evidence="1">Uncharacterized protein</fullName>
    </submittedName>
</protein>
<dbReference type="Proteomes" id="UP000005824">
    <property type="component" value="Unassembled WGS sequence"/>
</dbReference>
<accession>B4DA72</accession>
<gene>
    <name evidence="1" type="ORF">CfE428DRAFT_5812</name>
</gene>
<sequence>MTSLKSPHCPWLVEIDGEDLVVRNIIATCFGGAHDSGDNGETESGVMNDGRNPDLFGCALPIRSIEAATVLSPLAFKGPHIPWETLVRVWREATGEGNSITVRLIDNGPDVLHYPTHALDLTEAAAAHFRRDIPRDRLANEFEEPGFSYRILGAAPYALGKVI</sequence>
<dbReference type="RefSeq" id="WP_006983133.1">
    <property type="nucleotide sequence ID" value="NZ_ABVL01000029.1"/>
</dbReference>
<evidence type="ECO:0000313" key="1">
    <source>
        <dbReference type="EMBL" id="EDY16699.1"/>
    </source>
</evidence>
<reference evidence="1 2" key="1">
    <citation type="journal article" date="2011" name="J. Bacteriol.">
        <title>Genome sequence of Chthoniobacter flavus Ellin428, an aerobic heterotrophic soil bacterium.</title>
        <authorList>
            <person name="Kant R."/>
            <person name="van Passel M.W."/>
            <person name="Palva A."/>
            <person name="Lucas S."/>
            <person name="Lapidus A."/>
            <person name="Glavina Del Rio T."/>
            <person name="Dalin E."/>
            <person name="Tice H."/>
            <person name="Bruce D."/>
            <person name="Goodwin L."/>
            <person name="Pitluck S."/>
            <person name="Larimer F.W."/>
            <person name="Land M.L."/>
            <person name="Hauser L."/>
            <person name="Sangwan P."/>
            <person name="de Vos W.M."/>
            <person name="Janssen P.H."/>
            <person name="Smidt H."/>
        </authorList>
    </citation>
    <scope>NUCLEOTIDE SEQUENCE [LARGE SCALE GENOMIC DNA]</scope>
    <source>
        <strain evidence="1 2">Ellin428</strain>
    </source>
</reference>
<comment type="caution">
    <text evidence="1">The sequence shown here is derived from an EMBL/GenBank/DDBJ whole genome shotgun (WGS) entry which is preliminary data.</text>
</comment>